<dbReference type="Pfam" id="PF01546">
    <property type="entry name" value="Peptidase_M20"/>
    <property type="match status" value="1"/>
</dbReference>
<proteinExistence type="inferred from homology"/>
<dbReference type="InterPro" id="IPR050072">
    <property type="entry name" value="Peptidase_M20A"/>
</dbReference>
<dbReference type="HOGENOM" id="CLU_031786_2_0_9"/>
<dbReference type="PANTHER" id="PTHR43808:SF31">
    <property type="entry name" value="N-ACETYL-L-CITRULLINE DEACETYLASE"/>
    <property type="match status" value="1"/>
</dbReference>
<evidence type="ECO:0000256" key="7">
    <source>
        <dbReference type="ARBA" id="ARBA00022997"/>
    </source>
</evidence>
<keyword evidence="4" id="KW-0479">Metal-binding</keyword>
<evidence type="ECO:0000313" key="10">
    <source>
        <dbReference type="Proteomes" id="UP000016662"/>
    </source>
</evidence>
<dbReference type="InterPro" id="IPR010964">
    <property type="entry name" value="M20A_pepV-rel"/>
</dbReference>
<dbReference type="Gene3D" id="3.30.70.360">
    <property type="match status" value="2"/>
</dbReference>
<dbReference type="SUPFAM" id="SSF55031">
    <property type="entry name" value="Bacterial exopeptidase dimerisation domain"/>
    <property type="match status" value="1"/>
</dbReference>
<evidence type="ECO:0000256" key="8">
    <source>
        <dbReference type="ARBA" id="ARBA00023049"/>
    </source>
</evidence>
<organism evidence="9 10">
    <name type="scientific">Ruminococcus callidus ATCC 27760</name>
    <dbReference type="NCBI Taxonomy" id="411473"/>
    <lineage>
        <taxon>Bacteria</taxon>
        <taxon>Bacillati</taxon>
        <taxon>Bacillota</taxon>
        <taxon>Clostridia</taxon>
        <taxon>Eubacteriales</taxon>
        <taxon>Oscillospiraceae</taxon>
        <taxon>Ruminococcus</taxon>
    </lineage>
</organism>
<accession>U2LNA9</accession>
<keyword evidence="8" id="KW-0482">Metalloprotease</keyword>
<evidence type="ECO:0000256" key="2">
    <source>
        <dbReference type="ARBA" id="ARBA00006247"/>
    </source>
</evidence>
<comment type="similarity">
    <text evidence="2">Belongs to the peptidase M20A family.</text>
</comment>
<dbReference type="Gene3D" id="3.40.630.10">
    <property type="entry name" value="Zn peptidases"/>
    <property type="match status" value="1"/>
</dbReference>
<evidence type="ECO:0000256" key="6">
    <source>
        <dbReference type="ARBA" id="ARBA00022833"/>
    </source>
</evidence>
<protein>
    <submittedName>
        <fullName evidence="9">Putative dipeptidase</fullName>
    </submittedName>
</protein>
<dbReference type="GO" id="GO:0006508">
    <property type="term" value="P:proteolysis"/>
    <property type="evidence" value="ECO:0007669"/>
    <property type="project" value="UniProtKB-KW"/>
</dbReference>
<keyword evidence="6" id="KW-0862">Zinc</keyword>
<dbReference type="GO" id="GO:0008270">
    <property type="term" value="F:zinc ion binding"/>
    <property type="evidence" value="ECO:0007669"/>
    <property type="project" value="InterPro"/>
</dbReference>
<dbReference type="GO" id="GO:0006526">
    <property type="term" value="P:L-arginine biosynthetic process"/>
    <property type="evidence" value="ECO:0007669"/>
    <property type="project" value="TreeGrafter"/>
</dbReference>
<dbReference type="PATRIC" id="fig|411473.3.peg.2269"/>
<comment type="caution">
    <text evidence="9">The sequence shown here is derived from an EMBL/GenBank/DDBJ whole genome shotgun (WGS) entry which is preliminary data.</text>
</comment>
<dbReference type="PANTHER" id="PTHR43808">
    <property type="entry name" value="ACETYLORNITHINE DEACETYLASE"/>
    <property type="match status" value="1"/>
</dbReference>
<comment type="cofactor">
    <cofactor evidence="1">
        <name>Zn(2+)</name>
        <dbReference type="ChEBI" id="CHEBI:29105"/>
    </cofactor>
</comment>
<dbReference type="GO" id="GO:0016805">
    <property type="term" value="F:dipeptidase activity"/>
    <property type="evidence" value="ECO:0007669"/>
    <property type="project" value="UniProtKB-KW"/>
</dbReference>
<dbReference type="GO" id="GO:0008777">
    <property type="term" value="F:acetylornithine deacetylase activity"/>
    <property type="evidence" value="ECO:0007669"/>
    <property type="project" value="TreeGrafter"/>
</dbReference>
<name>U2LNA9_9FIRM</name>
<dbReference type="AlphaFoldDB" id="U2LNA9"/>
<evidence type="ECO:0000256" key="4">
    <source>
        <dbReference type="ARBA" id="ARBA00022723"/>
    </source>
</evidence>
<evidence type="ECO:0000313" key="9">
    <source>
        <dbReference type="EMBL" id="ERJ90979.1"/>
    </source>
</evidence>
<keyword evidence="5" id="KW-0378">Hydrolase</keyword>
<evidence type="ECO:0000256" key="5">
    <source>
        <dbReference type="ARBA" id="ARBA00022801"/>
    </source>
</evidence>
<dbReference type="STRING" id="411473.RUMCAL_02705"/>
<gene>
    <name evidence="9" type="ORF">RUMCAL_02705</name>
</gene>
<dbReference type="Proteomes" id="UP000016662">
    <property type="component" value="Unassembled WGS sequence"/>
</dbReference>
<keyword evidence="3" id="KW-0645">Protease</keyword>
<dbReference type="EMBL" id="AWVF01000336">
    <property type="protein sequence ID" value="ERJ90979.1"/>
    <property type="molecule type" value="Genomic_DNA"/>
</dbReference>
<dbReference type="SUPFAM" id="SSF53187">
    <property type="entry name" value="Zn-dependent exopeptidases"/>
    <property type="match status" value="1"/>
</dbReference>
<dbReference type="PROSITE" id="PS00759">
    <property type="entry name" value="ARGE_DAPE_CPG2_2"/>
    <property type="match status" value="1"/>
</dbReference>
<dbReference type="InterPro" id="IPR036264">
    <property type="entry name" value="Bact_exopeptidase_dim_dom"/>
</dbReference>
<evidence type="ECO:0000256" key="1">
    <source>
        <dbReference type="ARBA" id="ARBA00001947"/>
    </source>
</evidence>
<dbReference type="InterPro" id="IPR001261">
    <property type="entry name" value="ArgE/DapE_CS"/>
</dbReference>
<sequence>MQIFRHIAQKSVEKSDYASYAQALLGVSYITIRYIEKEEGTFMLPEAVKTYIHTHRQEAVDTLSKLIGFPSVATPQPQDGFPYGKPAAEALDFMLEQLSALGMTCTNYDYHMGAADWDDTLPPHLGILCHLDVVPVVQANWTSDPFTAEIRNDRIYGRGAIDDKGPAVAVLYALCAIKAAGIPLRKNVRFLLGCNEENGSTDLAYYLAHAAMPPQVFTPDGSYPIIHLEKGMLRLEFTKQTADPIVRFSAGTAPNAVPADASVSLSAAFCGAAKQGSQITCQGNKLAYKGVAAHASTPESGDNAITGLLTYLGSDAAFADCKALAQLFPHGCTDGSGLGIACADTESGALTCICSMLHVENGMLTGCVDIRFPVCTTKEAVLEQVQAAFAAKGFRCEARIQSDPHHTPKDTPFVQDLLAVYEEQTGTKGECIAIGGGTYVHDIAGGVAFGMEYPDWDYHMHGDDEFLPLEQLEENTCMMAAAILRICGE</sequence>
<dbReference type="InterPro" id="IPR002933">
    <property type="entry name" value="Peptidase_M20"/>
</dbReference>
<evidence type="ECO:0000256" key="3">
    <source>
        <dbReference type="ARBA" id="ARBA00022670"/>
    </source>
</evidence>
<reference evidence="9 10" key="1">
    <citation type="submission" date="2013-07" db="EMBL/GenBank/DDBJ databases">
        <authorList>
            <person name="Weinstock G."/>
            <person name="Sodergren E."/>
            <person name="Wylie T."/>
            <person name="Fulton L."/>
            <person name="Fulton R."/>
            <person name="Fronick C."/>
            <person name="O'Laughlin M."/>
            <person name="Godfrey J."/>
            <person name="Miner T."/>
            <person name="Herter B."/>
            <person name="Appelbaum E."/>
            <person name="Cordes M."/>
            <person name="Lek S."/>
            <person name="Wollam A."/>
            <person name="Pepin K.H."/>
            <person name="Palsikar V.B."/>
            <person name="Mitreva M."/>
            <person name="Wilson R.K."/>
        </authorList>
    </citation>
    <scope>NUCLEOTIDE SEQUENCE [LARGE SCALE GENOMIC DNA]</scope>
    <source>
        <strain evidence="9 10">ATCC 27760</strain>
    </source>
</reference>
<dbReference type="eggNOG" id="COG0624">
    <property type="taxonomic scope" value="Bacteria"/>
</dbReference>
<dbReference type="GO" id="GO:0008237">
    <property type="term" value="F:metallopeptidase activity"/>
    <property type="evidence" value="ECO:0007669"/>
    <property type="project" value="UniProtKB-KW"/>
</dbReference>
<keyword evidence="7" id="KW-0224">Dipeptidase</keyword>
<keyword evidence="10" id="KW-1185">Reference proteome</keyword>
<dbReference type="NCBIfam" id="TIGR01887">
    <property type="entry name" value="dipeptidaselike"/>
    <property type="match status" value="1"/>
</dbReference>